<sequence>MSHPDSVRTDAKVRPLSNRISRWLWKNQIGWIVAAAVILVLTLKFKQTDAPKTAKAATHSSVAASARTAAADGTASAIKKLPHDVMAIVNGKDISRKDLSDACVKRHGEEVLESLVNKRLILNHCEKRGIAITNQDIAAEIDRMAKRFQLSREQWLEMLEKERGITAQEYARDIVWPTLALRKLAEKNIQVSDAELSEAMEREFGETINARLIAVGTPELANEIRNKLLADSEQFARLAIEHSVDINSASVGGLIQPIRHHIGDAAIEQAAFELAPGQISEVLPVAGQFVILKCISRNPPRNVDPAEVRQQIVEKLTDEKLREASHELFAKLQEASTPINVYNNPQLRQTMPGVVATVNGDRITMKELGDECLLRHGEEVLESEISRMILEQGLKNANMVVTQEDMEAEVRHAAELSGVVDEHGKADLNKWFESIAQEQKIDRADYYRDAVWPSAALKKLTASKVQVTEEDIQKGFQANYGDRVRCRAIVLPTMRRAQEVWDKARRNPSVEYFGDLAAEYSIEPSSKALRGEVPPIQRFGGQPQLEEAAFQLQDGQLSGIIQVRDKFLILRCEGRTERVDVDASKVRDILVRDIYEKKLRMAMSDKFEEIRSSSRVDNFLAGTSQAPSDHSAKRHAPVRDDSAVRQTSGTVR</sequence>
<dbReference type="InterPro" id="IPR027304">
    <property type="entry name" value="Trigger_fact/SurA_dom_sf"/>
</dbReference>
<keyword evidence="4 6" id="KW-0697">Rotamase</keyword>
<reference evidence="10 11" key="1">
    <citation type="submission" date="2019-08" db="EMBL/GenBank/DDBJ databases">
        <title>Deep-cultivation of Planctomycetes and their phenomic and genomic characterization uncovers novel biology.</title>
        <authorList>
            <person name="Wiegand S."/>
            <person name="Jogler M."/>
            <person name="Boedeker C."/>
            <person name="Pinto D."/>
            <person name="Vollmers J."/>
            <person name="Rivas-Marin E."/>
            <person name="Kohn T."/>
            <person name="Peeters S.H."/>
            <person name="Heuer A."/>
            <person name="Rast P."/>
            <person name="Oberbeckmann S."/>
            <person name="Bunk B."/>
            <person name="Jeske O."/>
            <person name="Meyerdierks A."/>
            <person name="Storesund J.E."/>
            <person name="Kallscheuer N."/>
            <person name="Luecker S."/>
            <person name="Lage O.M."/>
            <person name="Pohl T."/>
            <person name="Merkel B.J."/>
            <person name="Hornburger P."/>
            <person name="Mueller R.-W."/>
            <person name="Bruemmer F."/>
            <person name="Labrenz M."/>
            <person name="Spormann A.M."/>
            <person name="Op den Camp H."/>
            <person name="Overmann J."/>
            <person name="Amann R."/>
            <person name="Jetten M.S.M."/>
            <person name="Mascher T."/>
            <person name="Medema M.H."/>
            <person name="Devos D.P."/>
            <person name="Kaster A.-K."/>
            <person name="Ovreas L."/>
            <person name="Rohde M."/>
            <person name="Galperin M.Y."/>
            <person name="Jogler C."/>
        </authorList>
    </citation>
    <scope>NUCLEOTIDE SEQUENCE [LARGE SCALE GENOMIC DNA]</scope>
    <source>
        <strain evidence="10 11">Pr1d</strain>
    </source>
</reference>
<name>A0A5B9Q5L7_9BACT</name>
<dbReference type="PROSITE" id="PS50198">
    <property type="entry name" value="PPIC_PPIASE_2"/>
    <property type="match status" value="2"/>
</dbReference>
<dbReference type="GO" id="GO:0003755">
    <property type="term" value="F:peptidyl-prolyl cis-trans isomerase activity"/>
    <property type="evidence" value="ECO:0007669"/>
    <property type="project" value="UniProtKB-KW"/>
</dbReference>
<feature type="transmembrane region" description="Helical" evidence="8">
    <location>
        <begin position="28"/>
        <end position="45"/>
    </location>
</feature>
<evidence type="ECO:0000256" key="4">
    <source>
        <dbReference type="ARBA" id="ARBA00023110"/>
    </source>
</evidence>
<evidence type="ECO:0000256" key="5">
    <source>
        <dbReference type="ARBA" id="ARBA00023235"/>
    </source>
</evidence>
<protein>
    <recommendedName>
        <fullName evidence="2">peptidylprolyl isomerase</fullName>
        <ecNumber evidence="2">5.2.1.8</ecNumber>
    </recommendedName>
</protein>
<gene>
    <name evidence="10" type="primary">prsA</name>
    <name evidence="10" type="ORF">Pr1d_16290</name>
</gene>
<evidence type="ECO:0000256" key="1">
    <source>
        <dbReference type="ARBA" id="ARBA00000971"/>
    </source>
</evidence>
<dbReference type="EMBL" id="CP042913">
    <property type="protein sequence ID" value="QEG34354.1"/>
    <property type="molecule type" value="Genomic_DNA"/>
</dbReference>
<dbReference type="KEGG" id="bgok:Pr1d_16290"/>
<feature type="domain" description="PpiC" evidence="9">
    <location>
        <begin position="205"/>
        <end position="296"/>
    </location>
</feature>
<dbReference type="SUPFAM" id="SSF109998">
    <property type="entry name" value="Triger factor/SurA peptide-binding domain-like"/>
    <property type="match status" value="2"/>
</dbReference>
<feature type="domain" description="PpiC" evidence="9">
    <location>
        <begin position="481"/>
        <end position="574"/>
    </location>
</feature>
<evidence type="ECO:0000256" key="8">
    <source>
        <dbReference type="SAM" id="Phobius"/>
    </source>
</evidence>
<dbReference type="SUPFAM" id="SSF54534">
    <property type="entry name" value="FKBP-like"/>
    <property type="match status" value="2"/>
</dbReference>
<keyword evidence="8" id="KW-1133">Transmembrane helix</keyword>
<keyword evidence="8" id="KW-0812">Transmembrane</keyword>
<evidence type="ECO:0000256" key="2">
    <source>
        <dbReference type="ARBA" id="ARBA00013194"/>
    </source>
</evidence>
<evidence type="ECO:0000259" key="9">
    <source>
        <dbReference type="PROSITE" id="PS50198"/>
    </source>
</evidence>
<dbReference type="OrthoDB" id="275776at2"/>
<feature type="compositionally biased region" description="Polar residues" evidence="7">
    <location>
        <begin position="618"/>
        <end position="628"/>
    </location>
</feature>
<proteinExistence type="predicted"/>
<dbReference type="Pfam" id="PF13624">
    <property type="entry name" value="SurA_N_3"/>
    <property type="match status" value="1"/>
</dbReference>
<dbReference type="PANTHER" id="PTHR47245:SF1">
    <property type="entry name" value="FOLDASE PROTEIN PRSA"/>
    <property type="match status" value="1"/>
</dbReference>
<keyword evidence="11" id="KW-1185">Reference proteome</keyword>
<keyword evidence="5 6" id="KW-0413">Isomerase</keyword>
<evidence type="ECO:0000256" key="6">
    <source>
        <dbReference type="PROSITE-ProRule" id="PRU00278"/>
    </source>
</evidence>
<dbReference type="EC" id="5.2.1.8" evidence="2"/>
<dbReference type="InterPro" id="IPR000297">
    <property type="entry name" value="PPIase_PpiC"/>
</dbReference>
<organism evidence="10 11">
    <name type="scientific">Bythopirellula goksoeyrii</name>
    <dbReference type="NCBI Taxonomy" id="1400387"/>
    <lineage>
        <taxon>Bacteria</taxon>
        <taxon>Pseudomonadati</taxon>
        <taxon>Planctomycetota</taxon>
        <taxon>Planctomycetia</taxon>
        <taxon>Pirellulales</taxon>
        <taxon>Lacipirellulaceae</taxon>
        <taxon>Bythopirellula</taxon>
    </lineage>
</organism>
<keyword evidence="8" id="KW-0472">Membrane</keyword>
<evidence type="ECO:0000256" key="3">
    <source>
        <dbReference type="ARBA" id="ARBA00022729"/>
    </source>
</evidence>
<dbReference type="Gene3D" id="3.10.50.40">
    <property type="match status" value="2"/>
</dbReference>
<dbReference type="RefSeq" id="WP_148073018.1">
    <property type="nucleotide sequence ID" value="NZ_CP042913.1"/>
</dbReference>
<dbReference type="Pfam" id="PF00639">
    <property type="entry name" value="Rotamase"/>
    <property type="match status" value="2"/>
</dbReference>
<dbReference type="Gene3D" id="1.10.4030.10">
    <property type="entry name" value="Porin chaperone SurA, peptide-binding domain"/>
    <property type="match status" value="1"/>
</dbReference>
<dbReference type="AlphaFoldDB" id="A0A5B9Q5L7"/>
<dbReference type="InterPro" id="IPR050245">
    <property type="entry name" value="PrsA_foldase"/>
</dbReference>
<keyword evidence="3" id="KW-0732">Signal</keyword>
<feature type="region of interest" description="Disordered" evidence="7">
    <location>
        <begin position="618"/>
        <end position="652"/>
    </location>
</feature>
<evidence type="ECO:0000313" key="11">
    <source>
        <dbReference type="Proteomes" id="UP000323917"/>
    </source>
</evidence>
<accession>A0A5B9Q5L7</accession>
<dbReference type="Proteomes" id="UP000323917">
    <property type="component" value="Chromosome"/>
</dbReference>
<dbReference type="PANTHER" id="PTHR47245">
    <property type="entry name" value="PEPTIDYLPROLYL ISOMERASE"/>
    <property type="match status" value="1"/>
</dbReference>
<evidence type="ECO:0000313" key="10">
    <source>
        <dbReference type="EMBL" id="QEG34354.1"/>
    </source>
</evidence>
<evidence type="ECO:0000256" key="7">
    <source>
        <dbReference type="SAM" id="MobiDB-lite"/>
    </source>
</evidence>
<dbReference type="InterPro" id="IPR046357">
    <property type="entry name" value="PPIase_dom_sf"/>
</dbReference>
<comment type="catalytic activity">
    <reaction evidence="1">
        <text>[protein]-peptidylproline (omega=180) = [protein]-peptidylproline (omega=0)</text>
        <dbReference type="Rhea" id="RHEA:16237"/>
        <dbReference type="Rhea" id="RHEA-COMP:10747"/>
        <dbReference type="Rhea" id="RHEA-COMP:10748"/>
        <dbReference type="ChEBI" id="CHEBI:83833"/>
        <dbReference type="ChEBI" id="CHEBI:83834"/>
        <dbReference type="EC" id="5.2.1.8"/>
    </reaction>
</comment>